<comment type="caution">
    <text evidence="1">The sequence shown here is derived from an EMBL/GenBank/DDBJ whole genome shotgun (WGS) entry which is preliminary data.</text>
</comment>
<sequence>MRSDELYKFYDEMLSSVRQVLHDIVSNLEMDYLPKRHWSNLEIKRSRIMVKVIDKLLFERRLMRNLEKFVGGRDYRNDLRLLERTI</sequence>
<name>A0A699V7T2_TANCI</name>
<organism evidence="1">
    <name type="scientific">Tanacetum cinerariifolium</name>
    <name type="common">Dalmatian daisy</name>
    <name type="synonym">Chrysanthemum cinerariifolium</name>
    <dbReference type="NCBI Taxonomy" id="118510"/>
    <lineage>
        <taxon>Eukaryota</taxon>
        <taxon>Viridiplantae</taxon>
        <taxon>Streptophyta</taxon>
        <taxon>Embryophyta</taxon>
        <taxon>Tracheophyta</taxon>
        <taxon>Spermatophyta</taxon>
        <taxon>Magnoliopsida</taxon>
        <taxon>eudicotyledons</taxon>
        <taxon>Gunneridae</taxon>
        <taxon>Pentapetalae</taxon>
        <taxon>asterids</taxon>
        <taxon>campanulids</taxon>
        <taxon>Asterales</taxon>
        <taxon>Asteraceae</taxon>
        <taxon>Asteroideae</taxon>
        <taxon>Anthemideae</taxon>
        <taxon>Anthemidinae</taxon>
        <taxon>Tanacetum</taxon>
    </lineage>
</organism>
<proteinExistence type="predicted"/>
<gene>
    <name evidence="1" type="ORF">Tci_901850</name>
</gene>
<reference evidence="1" key="1">
    <citation type="journal article" date="2019" name="Sci. Rep.">
        <title>Draft genome of Tanacetum cinerariifolium, the natural source of mosquito coil.</title>
        <authorList>
            <person name="Yamashiro T."/>
            <person name="Shiraishi A."/>
            <person name="Satake H."/>
            <person name="Nakayama K."/>
        </authorList>
    </citation>
    <scope>NUCLEOTIDE SEQUENCE</scope>
</reference>
<dbReference type="EMBL" id="BKCJ011398857">
    <property type="protein sequence ID" value="GFD29881.1"/>
    <property type="molecule type" value="Genomic_DNA"/>
</dbReference>
<accession>A0A699V7T2</accession>
<protein>
    <submittedName>
        <fullName evidence="1">Uncharacterized protein</fullName>
    </submittedName>
</protein>
<dbReference type="AlphaFoldDB" id="A0A699V7T2"/>
<evidence type="ECO:0000313" key="1">
    <source>
        <dbReference type="EMBL" id="GFD29881.1"/>
    </source>
</evidence>